<evidence type="ECO:0000313" key="3">
    <source>
        <dbReference type="Proteomes" id="UP000241107"/>
    </source>
</evidence>
<organism evidence="2 3">
    <name type="scientific">Candidozyma pseudohaemuli</name>
    <dbReference type="NCBI Taxonomy" id="418784"/>
    <lineage>
        <taxon>Eukaryota</taxon>
        <taxon>Fungi</taxon>
        <taxon>Dikarya</taxon>
        <taxon>Ascomycota</taxon>
        <taxon>Saccharomycotina</taxon>
        <taxon>Pichiomycetes</taxon>
        <taxon>Metschnikowiaceae</taxon>
        <taxon>Candidozyma</taxon>
    </lineage>
</organism>
<keyword evidence="3" id="KW-1185">Reference proteome</keyword>
<dbReference type="AlphaFoldDB" id="A0A2P7YQZ4"/>
<dbReference type="OrthoDB" id="3162794at2759"/>
<dbReference type="GeneID" id="36566345"/>
<dbReference type="EMBL" id="PYFQ01000006">
    <property type="protein sequence ID" value="PSK38393.1"/>
    <property type="molecule type" value="Genomic_DNA"/>
</dbReference>
<gene>
    <name evidence="2" type="ORF">C7M61_002956</name>
</gene>
<feature type="domain" description="F-box" evidence="1">
    <location>
        <begin position="1"/>
        <end position="43"/>
    </location>
</feature>
<dbReference type="InterPro" id="IPR036047">
    <property type="entry name" value="F-box-like_dom_sf"/>
</dbReference>
<evidence type="ECO:0000313" key="2">
    <source>
        <dbReference type="EMBL" id="PSK38393.1"/>
    </source>
</evidence>
<proteinExistence type="predicted"/>
<comment type="caution">
    <text evidence="2">The sequence shown here is derived from an EMBL/GenBank/DDBJ whole genome shotgun (WGS) entry which is preliminary data.</text>
</comment>
<reference evidence="2 3" key="1">
    <citation type="submission" date="2018-03" db="EMBL/GenBank/DDBJ databases">
        <title>Candida pseudohaemulonii genome assembly and annotation.</title>
        <authorList>
            <person name="Munoz J.F."/>
            <person name="Gade L.G."/>
            <person name="Chow N.A."/>
            <person name="Litvintseva A.P."/>
            <person name="Loparev V.N."/>
            <person name="Cuomo C.A."/>
        </authorList>
    </citation>
    <scope>NUCLEOTIDE SEQUENCE [LARGE SCALE GENOMIC DNA]</scope>
    <source>
        <strain evidence="2 3">B12108</strain>
    </source>
</reference>
<dbReference type="RefSeq" id="XP_024713718.1">
    <property type="nucleotide sequence ID" value="XM_024858312.1"/>
</dbReference>
<sequence length="571" mass="64928">MLELPSDIVLQIATYLPQEDKLALAKTCRELYTTLHALIYEVVVFDSSKVHLNELQGFVNRHKWFHEFRFSCYPTVIRSLYALTRFLKNLTRNPQYCKNLKCLVAMEQVPDMPHLELLGYLAQIFPQLVNLDDFQWYSIHQPLDADLVSLLPKNIKKVCGNLQFSLAFSTFNVPESVEFLDISNFGCEKNLYNLSGFPENLTSLTVLKLVSSNSRIFTSSLSSCCSAVLSNTQEPLYHLDAPTYTSLLFNSLSLDSPIKLESLKLKDISLLVCDAHILKNYVDLASLKSFSLEECTEVLFDHVLPQNYMTLSSSAYIRRNAPAELFLDLLVPELTALKLLHLSMTNEIYYNNCIIAFIALLSGLEHISIHLKYLYRPNEPVDLDALFEALETHADTLKYLDVCFNTIENNVSPGQKKRQCSLSAKSFSRLQKLKKLEFLKIPVFRDQADLLRESLEPLENLKIVQVGFTDLAANTSNHGDTLIYALYNTNCLISQDYFSSPNSFTSLIQDEKVNEYLEMSKKFKMSLPRLRYIRTDLKNQSLVYDCNGTVAAAEDGAVDNFDTLVASVIGF</sequence>
<dbReference type="InterPro" id="IPR001810">
    <property type="entry name" value="F-box_dom"/>
</dbReference>
<name>A0A2P7YQZ4_9ASCO</name>
<evidence type="ECO:0000259" key="1">
    <source>
        <dbReference type="PROSITE" id="PS50181"/>
    </source>
</evidence>
<protein>
    <recommendedName>
        <fullName evidence="1">F-box domain-containing protein</fullName>
    </recommendedName>
</protein>
<dbReference type="SUPFAM" id="SSF81383">
    <property type="entry name" value="F-box domain"/>
    <property type="match status" value="1"/>
</dbReference>
<dbReference type="Pfam" id="PF00646">
    <property type="entry name" value="F-box"/>
    <property type="match status" value="1"/>
</dbReference>
<dbReference type="PROSITE" id="PS50181">
    <property type="entry name" value="FBOX"/>
    <property type="match status" value="1"/>
</dbReference>
<dbReference type="VEuPathDB" id="FungiDB:C7M61_002956"/>
<dbReference type="Proteomes" id="UP000241107">
    <property type="component" value="Unassembled WGS sequence"/>
</dbReference>
<accession>A0A2P7YQZ4</accession>